<dbReference type="CDD" id="cd04276">
    <property type="entry name" value="ZnMc_MMP_like_2"/>
    <property type="match status" value="1"/>
</dbReference>
<comment type="caution">
    <text evidence="5">The sequence shown here is derived from an EMBL/GenBank/DDBJ whole genome shotgun (WGS) entry which is preliminary data.</text>
</comment>
<evidence type="ECO:0000313" key="6">
    <source>
        <dbReference type="Proteomes" id="UP001596114"/>
    </source>
</evidence>
<evidence type="ECO:0000256" key="1">
    <source>
        <dbReference type="SAM" id="MobiDB-lite"/>
    </source>
</evidence>
<dbReference type="InterPro" id="IPR032534">
    <property type="entry name" value="EcxA_zinc-bd"/>
</dbReference>
<sequence>MRTFTRALSLCLLVLAAALSTPLHAVEASRSDAARHKVVKSIAGFTRGMQRFDGLLPLYWDADKGKLYLEVPTPGQSLLYFTTLTGGLGSNDVGLDRGQVAEARLVHFDRVGPKLLLVQPNQAFRSGSDNPDEQAAVNQSFARSVLWGFGIVAVTGPRVLVDATDFVVRDGHGAIAALAKAKQGKFKLDAARSAVYLPGTKAFPRNTEMETTVTLVHDTGNDPGSEPGQYVQDVTPTPDAITLNERYSFVALPPPGYTTPRVSVPGDGYFEIAYTDEAAPLGAPLVKHFIIRQRLQKKDPAVVLSDPVKPIVYYLDRGAPEPIREALLSGARWWNQAFTAAGYRDAFRVELLPEGVDPMDVRYNVIQWVHRATRGWSYGAAIVDPRTGEIIKANITLGSLRARYDYLLAEGLLSPYAKPGQVPDAMQRFVMARLSQLAAHELGHTLGLAHNYIASSQKRASVMDYPAPLVNLTPSGEIDLSDAYATGIGDWDKVSIDYGYQDFAPGTDVPAALDRILGDARGHGLTFLTDQDARPAGAAEPEVNLWDNGVDMAAELRSVMKARAAALQHFGVNAVRRGTPLATLEDALVPVYLFHRYQLDATAKVLGGLRYDYALRGDGQRPTTPVPAAEQRDALDALLQTLSPAALALPAPLLASIPPRPPGYPLNRELFARYTGLTFDPLTPPVTAADLTLTNLLQPERDARLVEQHAADPTLPDLGEVIDKLIVATFDGSASDGYQTEILHAEQTLLVQHLMDLADGAGMPAVRAVAMLKLDQLQRRAASGKGGDTAAQAQRFALASAIARFERRPASDKPLAPPPAAPPGSPLGG</sequence>
<reference evidence="6" key="1">
    <citation type="journal article" date="2019" name="Int. J. Syst. Evol. Microbiol.">
        <title>The Global Catalogue of Microorganisms (GCM) 10K type strain sequencing project: providing services to taxonomists for standard genome sequencing and annotation.</title>
        <authorList>
            <consortium name="The Broad Institute Genomics Platform"/>
            <consortium name="The Broad Institute Genome Sequencing Center for Infectious Disease"/>
            <person name="Wu L."/>
            <person name="Ma J."/>
        </authorList>
    </citation>
    <scope>NUCLEOTIDE SEQUENCE [LARGE SCALE GENOMIC DNA]</scope>
    <source>
        <strain evidence="6">CGMCC 1.16619</strain>
    </source>
</reference>
<keyword evidence="2" id="KW-0732">Signal</keyword>
<dbReference type="SUPFAM" id="SSF55486">
    <property type="entry name" value="Metalloproteases ('zincins'), catalytic domain"/>
    <property type="match status" value="1"/>
</dbReference>
<dbReference type="EMBL" id="JBHSNF010000002">
    <property type="protein sequence ID" value="MFC5526358.1"/>
    <property type="molecule type" value="Genomic_DNA"/>
</dbReference>
<feature type="compositionally biased region" description="Pro residues" evidence="1">
    <location>
        <begin position="815"/>
        <end position="829"/>
    </location>
</feature>
<keyword evidence="5" id="KW-0482">Metalloprotease</keyword>
<name>A0ABW0QPF5_9GAMM</name>
<dbReference type="InterPro" id="IPR024079">
    <property type="entry name" value="MetalloPept_cat_dom_sf"/>
</dbReference>
<dbReference type="InterPro" id="IPR034032">
    <property type="entry name" value="Zn_MMP-like_bac"/>
</dbReference>
<keyword evidence="5" id="KW-0645">Protease</keyword>
<evidence type="ECO:0000259" key="4">
    <source>
        <dbReference type="Pfam" id="PF17148"/>
    </source>
</evidence>
<dbReference type="PANTHER" id="PTHR38478:SF1">
    <property type="entry name" value="ZINC DEPENDENT METALLOPROTEASE DOMAIN LIPOPROTEIN"/>
    <property type="match status" value="1"/>
</dbReference>
<dbReference type="InterPro" id="IPR033413">
    <property type="entry name" value="DUF5117"/>
</dbReference>
<proteinExistence type="predicted"/>
<feature type="chain" id="PRO_5047107500" evidence="2">
    <location>
        <begin position="26"/>
        <end position="829"/>
    </location>
</feature>
<dbReference type="RefSeq" id="WP_377319955.1">
    <property type="nucleotide sequence ID" value="NZ_JBHSNF010000002.1"/>
</dbReference>
<feature type="region of interest" description="Disordered" evidence="1">
    <location>
        <begin position="807"/>
        <end position="829"/>
    </location>
</feature>
<accession>A0ABW0QPF5</accession>
<evidence type="ECO:0000259" key="3">
    <source>
        <dbReference type="Pfam" id="PF16313"/>
    </source>
</evidence>
<protein>
    <submittedName>
        <fullName evidence="5">Zinc-dependent metalloprotease</fullName>
    </submittedName>
</protein>
<dbReference type="PANTHER" id="PTHR38478">
    <property type="entry name" value="PEPTIDASE M1A AND M12B"/>
    <property type="match status" value="1"/>
</dbReference>
<dbReference type="Pfam" id="PF17148">
    <property type="entry name" value="DUF5117"/>
    <property type="match status" value="1"/>
</dbReference>
<keyword evidence="5" id="KW-0378">Hydrolase</keyword>
<dbReference type="Proteomes" id="UP001596114">
    <property type="component" value="Unassembled WGS sequence"/>
</dbReference>
<gene>
    <name evidence="5" type="ORF">ACFPPA_11505</name>
</gene>
<feature type="domain" description="DUF5117" evidence="4">
    <location>
        <begin position="98"/>
        <end position="298"/>
    </location>
</feature>
<organism evidence="5 6">
    <name type="scientific">Rhodanobacter ginsengisoli</name>
    <dbReference type="NCBI Taxonomy" id="418646"/>
    <lineage>
        <taxon>Bacteria</taxon>
        <taxon>Pseudomonadati</taxon>
        <taxon>Pseudomonadota</taxon>
        <taxon>Gammaproteobacteria</taxon>
        <taxon>Lysobacterales</taxon>
        <taxon>Rhodanobacteraceae</taxon>
        <taxon>Rhodanobacter</taxon>
    </lineage>
</organism>
<feature type="signal peptide" evidence="2">
    <location>
        <begin position="1"/>
        <end position="25"/>
    </location>
</feature>
<feature type="domain" description="EcxA zinc-binding" evidence="3">
    <location>
        <begin position="425"/>
        <end position="732"/>
    </location>
</feature>
<dbReference type="GO" id="GO:0008237">
    <property type="term" value="F:metallopeptidase activity"/>
    <property type="evidence" value="ECO:0007669"/>
    <property type="project" value="UniProtKB-KW"/>
</dbReference>
<keyword evidence="6" id="KW-1185">Reference proteome</keyword>
<evidence type="ECO:0000256" key="2">
    <source>
        <dbReference type="SAM" id="SignalP"/>
    </source>
</evidence>
<dbReference type="Pfam" id="PF16313">
    <property type="entry name" value="DUF4953"/>
    <property type="match status" value="1"/>
</dbReference>
<evidence type="ECO:0000313" key="5">
    <source>
        <dbReference type="EMBL" id="MFC5526358.1"/>
    </source>
</evidence>
<dbReference type="Gene3D" id="3.40.390.10">
    <property type="entry name" value="Collagenase (Catalytic Domain)"/>
    <property type="match status" value="1"/>
</dbReference>